<evidence type="ECO:0000313" key="5">
    <source>
        <dbReference type="EMBL" id="CDQ47304.1"/>
    </source>
</evidence>
<dbReference type="PANTHER" id="PTHR43586">
    <property type="entry name" value="CYSTEINE DESULFURASE"/>
    <property type="match status" value="1"/>
</dbReference>
<dbReference type="Gene3D" id="3.40.640.10">
    <property type="entry name" value="Type I PLP-dependent aspartate aminotransferase-like (Major domain)"/>
    <property type="match status" value="1"/>
</dbReference>
<dbReference type="EC" id="4.4.-.-" evidence="3"/>
<dbReference type="InterPro" id="IPR000192">
    <property type="entry name" value="Aminotrans_V_dom"/>
</dbReference>
<comment type="catalytic activity">
    <reaction evidence="3">
        <text>S-(hercyn-2-yl)-L-cysteine S-oxide + AH2 + H(+) = ergothioneine + pyruvate + A + NH4(+)</text>
        <dbReference type="Rhea" id="RHEA:42688"/>
        <dbReference type="ChEBI" id="CHEBI:13193"/>
        <dbReference type="ChEBI" id="CHEBI:15361"/>
        <dbReference type="ChEBI" id="CHEBI:15378"/>
        <dbReference type="ChEBI" id="CHEBI:17499"/>
        <dbReference type="ChEBI" id="CHEBI:28938"/>
        <dbReference type="ChEBI" id="CHEBI:82706"/>
        <dbReference type="ChEBI" id="CHEBI:134344"/>
    </reaction>
</comment>
<protein>
    <recommendedName>
        <fullName evidence="3">Probable hercynylcysteine sulfoxide lyase</fullName>
        <ecNumber evidence="3">4.4.-.-</ecNumber>
    </recommendedName>
</protein>
<dbReference type="InterPro" id="IPR027563">
    <property type="entry name" value="EgtE"/>
</dbReference>
<dbReference type="GO" id="GO:0016740">
    <property type="term" value="F:transferase activity"/>
    <property type="evidence" value="ECO:0007669"/>
    <property type="project" value="UniProtKB-KW"/>
</dbReference>
<comment type="similarity">
    <text evidence="3">Belongs to the class-V pyridoxal-phosphate-dependent aminotransferase family. EgtE subfamily.</text>
</comment>
<accession>A0AAV2WSF6</accession>
<dbReference type="GO" id="GO:0052699">
    <property type="term" value="P:ergothioneine biosynthetic process"/>
    <property type="evidence" value="ECO:0007669"/>
    <property type="project" value="UniProtKB-UniRule"/>
</dbReference>
<dbReference type="HAMAP" id="MF_02038">
    <property type="entry name" value="EgtE"/>
    <property type="match status" value="1"/>
</dbReference>
<dbReference type="PANTHER" id="PTHR43586:SF8">
    <property type="entry name" value="CYSTEINE DESULFURASE 1, CHLOROPLASTIC"/>
    <property type="match status" value="1"/>
</dbReference>
<keyword evidence="5" id="KW-0808">Transferase</keyword>
<name>A0AAV2WSF6_MYCNE</name>
<proteinExistence type="inferred from homology"/>
<sequence>MSLAEQWRAARVPVAGVHLDSAACSRQSNAVIEVAAVHARHEAEVGGYVAGEAAAPALDAGRAAVRALAGMTEAEVVFTTGSNHALDLLLSSWQGPRTAACLHGEYGPNLTIMAANAFEVRLFPVDESGRLRIDAAAGVLRADPPALVHLTVLGSHRGIVQPLAELAQVCRDLGLPLVVDAAQGLGHVDCAVGADVLYTSSRKWLAGPRGVGALAVRPELYAQLVPRWAPMELHEANIGSRLGFSLALGEYLAAGPADTQARLAEIGALTRGVLADIVGWQVVEPAAEPSAITTLRPLEGAEPAAVRARLIAEHGIITTACEVGRAPHEMDGPVLRVSPHVDGSAADLERFAAALMAVSS</sequence>
<dbReference type="EMBL" id="LK021343">
    <property type="protein sequence ID" value="CDQ47304.1"/>
    <property type="molecule type" value="Genomic_DNA"/>
</dbReference>
<dbReference type="Proteomes" id="UP000028864">
    <property type="component" value="Unassembled WGS sequence"/>
</dbReference>
<keyword evidence="2 3" id="KW-0663">Pyridoxal phosphate</keyword>
<dbReference type="RefSeq" id="WP_036469091.1">
    <property type="nucleotide sequence ID" value="NZ_LK021343.1"/>
</dbReference>
<evidence type="ECO:0000259" key="4">
    <source>
        <dbReference type="Pfam" id="PF00266"/>
    </source>
</evidence>
<keyword evidence="3" id="KW-0456">Lyase</keyword>
<evidence type="ECO:0000256" key="3">
    <source>
        <dbReference type="HAMAP-Rule" id="MF_02038"/>
    </source>
</evidence>
<dbReference type="InterPro" id="IPR015424">
    <property type="entry name" value="PyrdxlP-dep_Trfase"/>
</dbReference>
<dbReference type="AlphaFoldDB" id="A0AAV2WSF6"/>
<dbReference type="GO" id="GO:0016846">
    <property type="term" value="F:carbon-sulfur lyase activity"/>
    <property type="evidence" value="ECO:0007669"/>
    <property type="project" value="UniProtKB-UniRule"/>
</dbReference>
<comment type="cofactor">
    <cofactor evidence="1 3">
        <name>pyridoxal 5'-phosphate</name>
        <dbReference type="ChEBI" id="CHEBI:597326"/>
    </cofactor>
</comment>
<dbReference type="Gene3D" id="3.90.1150.10">
    <property type="entry name" value="Aspartate Aminotransferase, domain 1"/>
    <property type="match status" value="1"/>
</dbReference>
<dbReference type="NCBIfam" id="TIGR04343">
    <property type="entry name" value="egtE_PLP_lyase"/>
    <property type="match status" value="1"/>
</dbReference>
<evidence type="ECO:0000256" key="1">
    <source>
        <dbReference type="ARBA" id="ARBA00001933"/>
    </source>
</evidence>
<dbReference type="InterPro" id="IPR015421">
    <property type="entry name" value="PyrdxlP-dep_Trfase_major"/>
</dbReference>
<organism evidence="5 6">
    <name type="scientific">Mycolicibacterium neoaurum</name>
    <name type="common">Mycobacterium neoaurum</name>
    <dbReference type="NCBI Taxonomy" id="1795"/>
    <lineage>
        <taxon>Bacteria</taxon>
        <taxon>Bacillati</taxon>
        <taxon>Actinomycetota</taxon>
        <taxon>Actinomycetes</taxon>
        <taxon>Mycobacteriales</taxon>
        <taxon>Mycobacteriaceae</taxon>
        <taxon>Mycolicibacterium</taxon>
    </lineage>
</organism>
<feature type="domain" description="Aminotransferase class V" evidence="4">
    <location>
        <begin position="17"/>
        <end position="226"/>
    </location>
</feature>
<comment type="function">
    <text evidence="3">Probably catalyzes the conversion of hercynylcysteine sulfoxide to ergothioneine.</text>
</comment>
<dbReference type="InterPro" id="IPR015422">
    <property type="entry name" value="PyrdxlP-dep_Trfase_small"/>
</dbReference>
<reference evidence="5" key="2">
    <citation type="submission" date="2015-09" db="EMBL/GenBank/DDBJ databases">
        <title>Draft genome sequence of Mycobacterium neoaurum DSM 44074.</title>
        <authorList>
            <person name="Croce O."/>
            <person name="Robert C."/>
            <person name="Raoult D."/>
            <person name="Drancourt M."/>
        </authorList>
    </citation>
    <scope>NUCLEOTIDE SEQUENCE</scope>
    <source>
        <strain evidence="5">DSM 44074</strain>
    </source>
</reference>
<dbReference type="SUPFAM" id="SSF53383">
    <property type="entry name" value="PLP-dependent transferases"/>
    <property type="match status" value="1"/>
</dbReference>
<dbReference type="Pfam" id="PF00266">
    <property type="entry name" value="Aminotran_5"/>
    <property type="match status" value="1"/>
</dbReference>
<gene>
    <name evidence="3" type="primary">egtE</name>
    <name evidence="5" type="ORF">BN1047_05225</name>
</gene>
<evidence type="ECO:0000313" key="6">
    <source>
        <dbReference type="Proteomes" id="UP000028864"/>
    </source>
</evidence>
<evidence type="ECO:0000256" key="2">
    <source>
        <dbReference type="ARBA" id="ARBA00022898"/>
    </source>
</evidence>
<feature type="modified residue" description="N6-(pyridoxal phosphate)lysine" evidence="3">
    <location>
        <position position="203"/>
    </location>
</feature>
<reference evidence="5" key="1">
    <citation type="submission" date="2014-05" db="EMBL/GenBank/DDBJ databases">
        <authorList>
            <person name="Urmite Genomes"/>
        </authorList>
    </citation>
    <scope>NUCLEOTIDE SEQUENCE</scope>
    <source>
        <strain evidence="5">DSM 44074</strain>
    </source>
</reference>
<comment type="pathway">
    <text evidence="3">Amino-acid biosynthesis; ergothioneine biosynthesis.</text>
</comment>